<dbReference type="AlphaFoldDB" id="K6D4V4"/>
<accession>K6D4V4</accession>
<dbReference type="InterPro" id="IPR047907">
    <property type="entry name" value="CD1375-like"/>
</dbReference>
<dbReference type="EMBL" id="AJLR01000046">
    <property type="protein sequence ID" value="EKN67512.1"/>
    <property type="molecule type" value="Genomic_DNA"/>
</dbReference>
<gene>
    <name evidence="1" type="ORF">BAZO_08481</name>
</gene>
<protein>
    <submittedName>
        <fullName evidence="1">Uncharacterized protein</fullName>
    </submittedName>
</protein>
<sequence length="69" mass="7553">MLTKLVVQSLLFFLKIIKGDDIMVTVYVTLIIKGYKTYAQVPMNLQPAVEVELGQLGLGTDGKPLDVTA</sequence>
<proteinExistence type="predicted"/>
<dbReference type="Proteomes" id="UP000006315">
    <property type="component" value="Unassembled WGS sequence"/>
</dbReference>
<dbReference type="RefSeq" id="WP_003330963.1">
    <property type="nucleotide sequence ID" value="NZ_AJLR01000046.1"/>
</dbReference>
<reference evidence="1 2" key="1">
    <citation type="journal article" date="2012" name="Front. Microbiol.">
        <title>Redundancy and modularity in membrane-associated dissimilatory nitrate reduction in Bacillus.</title>
        <authorList>
            <person name="Heylen K."/>
            <person name="Keltjens J."/>
        </authorList>
    </citation>
    <scope>NUCLEOTIDE SEQUENCE [LARGE SCALE GENOMIC DNA]</scope>
    <source>
        <strain evidence="1 2">LMG 9581</strain>
    </source>
</reference>
<comment type="caution">
    <text evidence="1">The sequence shown here is derived from an EMBL/GenBank/DDBJ whole genome shotgun (WGS) entry which is preliminary data.</text>
</comment>
<keyword evidence="2" id="KW-1185">Reference proteome</keyword>
<dbReference type="STRING" id="1131731.BAZO_08481"/>
<evidence type="ECO:0000313" key="2">
    <source>
        <dbReference type="Proteomes" id="UP000006315"/>
    </source>
</evidence>
<evidence type="ECO:0000313" key="1">
    <source>
        <dbReference type="EMBL" id="EKN67512.1"/>
    </source>
</evidence>
<dbReference type="PATRIC" id="fig|1131731.3.peg.1772"/>
<name>K6D4V4_SCHAZ</name>
<dbReference type="NCBIfam" id="NF040910">
    <property type="entry name" value="CD1375_fam"/>
    <property type="match status" value="1"/>
</dbReference>
<organism evidence="1 2">
    <name type="scientific">Schinkia azotoformans LMG 9581</name>
    <dbReference type="NCBI Taxonomy" id="1131731"/>
    <lineage>
        <taxon>Bacteria</taxon>
        <taxon>Bacillati</taxon>
        <taxon>Bacillota</taxon>
        <taxon>Bacilli</taxon>
        <taxon>Bacillales</taxon>
        <taxon>Bacillaceae</taxon>
        <taxon>Calidifontibacillus/Schinkia group</taxon>
        <taxon>Schinkia</taxon>
    </lineage>
</organism>